<organism evidence="1 2">
    <name type="scientific">Gigaspora rosea</name>
    <dbReference type="NCBI Taxonomy" id="44941"/>
    <lineage>
        <taxon>Eukaryota</taxon>
        <taxon>Fungi</taxon>
        <taxon>Fungi incertae sedis</taxon>
        <taxon>Mucoromycota</taxon>
        <taxon>Glomeromycotina</taxon>
        <taxon>Glomeromycetes</taxon>
        <taxon>Diversisporales</taxon>
        <taxon>Gigasporaceae</taxon>
        <taxon>Gigaspora</taxon>
    </lineage>
</organism>
<evidence type="ECO:0000313" key="2">
    <source>
        <dbReference type="Proteomes" id="UP000266673"/>
    </source>
</evidence>
<protein>
    <recommendedName>
        <fullName evidence="3">PARP catalytic domain-containing protein</fullName>
    </recommendedName>
</protein>
<dbReference type="AlphaFoldDB" id="A0A397VTZ8"/>
<dbReference type="OrthoDB" id="2386012at2759"/>
<evidence type="ECO:0008006" key="3">
    <source>
        <dbReference type="Google" id="ProtNLM"/>
    </source>
</evidence>
<proteinExistence type="predicted"/>
<dbReference type="Gene3D" id="3.90.228.10">
    <property type="match status" value="1"/>
</dbReference>
<gene>
    <name evidence="1" type="ORF">C2G38_2138875</name>
</gene>
<accession>A0A397VTZ8</accession>
<evidence type="ECO:0000313" key="1">
    <source>
        <dbReference type="EMBL" id="RIB25242.1"/>
    </source>
</evidence>
<dbReference type="Proteomes" id="UP000266673">
    <property type="component" value="Unassembled WGS sequence"/>
</dbReference>
<dbReference type="EMBL" id="QKWP01000182">
    <property type="protein sequence ID" value="RIB25242.1"/>
    <property type="molecule type" value="Genomic_DNA"/>
</dbReference>
<comment type="caution">
    <text evidence="1">The sequence shown here is derived from an EMBL/GenBank/DDBJ whole genome shotgun (WGS) entry which is preliminary data.</text>
</comment>
<name>A0A397VTZ8_9GLOM</name>
<sequence>MASISQSAFSITELTESQTTISQFTTETHQININKNQTKSSFNIITTLKSVFTRKPSIKDPSKKCTKILQTQLIRLREKDPEYEEVKDLFAIKTKIHAIIKLQMPTILENKHEKYKKSIAKKIKGPDKSVNYVTHKMFHGTKRWINCDLLIINESGNNDIIKMENNIPNFCKSGCGLCGIVQQGNRKISAKRMWFAQQSGMSLGYCNRGIKVKVMFVIDCVAITQPKNVFITCKEKATLPRYLIIFDDPNIKT</sequence>
<keyword evidence="2" id="KW-1185">Reference proteome</keyword>
<reference evidence="1 2" key="1">
    <citation type="submission" date="2018-06" db="EMBL/GenBank/DDBJ databases">
        <title>Comparative genomics reveals the genomic features of Rhizophagus irregularis, R. cerebriforme, R. diaphanum and Gigaspora rosea, and their symbiotic lifestyle signature.</title>
        <authorList>
            <person name="Morin E."/>
            <person name="San Clemente H."/>
            <person name="Chen E.C.H."/>
            <person name="De La Providencia I."/>
            <person name="Hainaut M."/>
            <person name="Kuo A."/>
            <person name="Kohler A."/>
            <person name="Murat C."/>
            <person name="Tang N."/>
            <person name="Roy S."/>
            <person name="Loubradou J."/>
            <person name="Henrissat B."/>
            <person name="Grigoriev I.V."/>
            <person name="Corradi N."/>
            <person name="Roux C."/>
            <person name="Martin F.M."/>
        </authorList>
    </citation>
    <scope>NUCLEOTIDE SEQUENCE [LARGE SCALE GENOMIC DNA]</scope>
    <source>
        <strain evidence="1 2">DAOM 194757</strain>
    </source>
</reference>